<dbReference type="GO" id="GO:0005737">
    <property type="term" value="C:cytoplasm"/>
    <property type="evidence" value="ECO:0007669"/>
    <property type="project" value="UniProtKB-SubCell"/>
</dbReference>
<gene>
    <name evidence="12 15" type="primary">hisH</name>
    <name evidence="15" type="ORF">IAC56_01530</name>
</gene>
<feature type="active site" evidence="12 13">
    <location>
        <position position="184"/>
    </location>
</feature>
<keyword evidence="5 12" id="KW-0028">Amino-acid biosynthesis</keyword>
<dbReference type="HAMAP" id="MF_00278">
    <property type="entry name" value="HisH"/>
    <property type="match status" value="1"/>
</dbReference>
<dbReference type="GO" id="GO:0004359">
    <property type="term" value="F:glutaminase activity"/>
    <property type="evidence" value="ECO:0007669"/>
    <property type="project" value="UniProtKB-EC"/>
</dbReference>
<evidence type="ECO:0000256" key="3">
    <source>
        <dbReference type="ARBA" id="ARBA00011152"/>
    </source>
</evidence>
<reference evidence="15" key="2">
    <citation type="journal article" date="2021" name="PeerJ">
        <title>Extensive microbial diversity within the chicken gut microbiome revealed by metagenomics and culture.</title>
        <authorList>
            <person name="Gilroy R."/>
            <person name="Ravi A."/>
            <person name="Getino M."/>
            <person name="Pursley I."/>
            <person name="Horton D.L."/>
            <person name="Alikhan N.F."/>
            <person name="Baker D."/>
            <person name="Gharbi K."/>
            <person name="Hall N."/>
            <person name="Watson M."/>
            <person name="Adriaenssens E.M."/>
            <person name="Foster-Nyarko E."/>
            <person name="Jarju S."/>
            <person name="Secka A."/>
            <person name="Antonio M."/>
            <person name="Oren A."/>
            <person name="Chaudhuri R.R."/>
            <person name="La Ragione R."/>
            <person name="Hildebrand F."/>
            <person name="Pallen M.J."/>
        </authorList>
    </citation>
    <scope>NUCLEOTIDE SEQUENCE</scope>
    <source>
        <strain evidence="15">7463</strain>
    </source>
</reference>
<evidence type="ECO:0000256" key="5">
    <source>
        <dbReference type="ARBA" id="ARBA00022605"/>
    </source>
</evidence>
<proteinExistence type="inferred from homology"/>
<dbReference type="InterPro" id="IPR010139">
    <property type="entry name" value="Imidazole-glycPsynth_HisH"/>
</dbReference>
<dbReference type="EC" id="4.3.2.10" evidence="12"/>
<feature type="domain" description="Glutamine amidotransferase" evidence="14">
    <location>
        <begin position="6"/>
        <end position="197"/>
    </location>
</feature>
<evidence type="ECO:0000256" key="12">
    <source>
        <dbReference type="HAMAP-Rule" id="MF_00278"/>
    </source>
</evidence>
<dbReference type="Proteomes" id="UP000824083">
    <property type="component" value="Unassembled WGS sequence"/>
</dbReference>
<comment type="function">
    <text evidence="12">IGPS catalyzes the conversion of PRFAR and glutamine to IGP, AICAR and glutamate. The HisH subunit catalyzes the hydrolysis of glutamine to glutamate and ammonia as part of the synthesis of IGP and AICAR. The resulting ammonia molecule is channeled to the active site of HisF.</text>
</comment>
<evidence type="ECO:0000256" key="9">
    <source>
        <dbReference type="ARBA" id="ARBA00023239"/>
    </source>
</evidence>
<dbReference type="PROSITE" id="PS51273">
    <property type="entry name" value="GATASE_TYPE_1"/>
    <property type="match status" value="1"/>
</dbReference>
<keyword evidence="8 12" id="KW-0368">Histidine biosynthesis</keyword>
<feature type="active site" description="Nucleophile" evidence="12 13">
    <location>
        <position position="79"/>
    </location>
</feature>
<evidence type="ECO:0000256" key="7">
    <source>
        <dbReference type="ARBA" id="ARBA00022962"/>
    </source>
</evidence>
<dbReference type="PANTHER" id="PTHR42701:SF1">
    <property type="entry name" value="IMIDAZOLE GLYCEROL PHOSPHATE SYNTHASE SUBUNIT HISH"/>
    <property type="match status" value="1"/>
</dbReference>
<dbReference type="PIRSF" id="PIRSF000495">
    <property type="entry name" value="Amidotransf_hisH"/>
    <property type="match status" value="1"/>
</dbReference>
<keyword evidence="9 12" id="KW-0456">Lyase</keyword>
<evidence type="ECO:0000256" key="4">
    <source>
        <dbReference type="ARBA" id="ARBA00022490"/>
    </source>
</evidence>
<comment type="subunit">
    <text evidence="3 12">Heterodimer of HisH and HisF.</text>
</comment>
<dbReference type="GO" id="GO:0016829">
    <property type="term" value="F:lyase activity"/>
    <property type="evidence" value="ECO:0007669"/>
    <property type="project" value="UniProtKB-KW"/>
</dbReference>
<feature type="active site" evidence="12 13">
    <location>
        <position position="182"/>
    </location>
</feature>
<evidence type="ECO:0000313" key="15">
    <source>
        <dbReference type="EMBL" id="HIU36948.1"/>
    </source>
</evidence>
<evidence type="ECO:0000256" key="6">
    <source>
        <dbReference type="ARBA" id="ARBA00022801"/>
    </source>
</evidence>
<dbReference type="SUPFAM" id="SSF52317">
    <property type="entry name" value="Class I glutamine amidotransferase-like"/>
    <property type="match status" value="1"/>
</dbReference>
<dbReference type="FunFam" id="3.40.50.880:FF:000009">
    <property type="entry name" value="Imidazole glycerol phosphate synthase subunit HisH"/>
    <property type="match status" value="1"/>
</dbReference>
<evidence type="ECO:0000256" key="8">
    <source>
        <dbReference type="ARBA" id="ARBA00023102"/>
    </source>
</evidence>
<protein>
    <recommendedName>
        <fullName evidence="12">Imidazole glycerol phosphate synthase subunit HisH</fullName>
        <ecNumber evidence="12">4.3.2.10</ecNumber>
    </recommendedName>
    <alternativeName>
        <fullName evidence="12">IGP synthase glutaminase subunit</fullName>
        <ecNumber evidence="12">3.5.1.2</ecNumber>
    </alternativeName>
    <alternativeName>
        <fullName evidence="12">IGP synthase subunit HisH</fullName>
    </alternativeName>
    <alternativeName>
        <fullName evidence="12">ImGP synthase subunit HisH</fullName>
        <shortName evidence="12">IGPS subunit HisH</shortName>
    </alternativeName>
</protein>
<dbReference type="AlphaFoldDB" id="A0A9D1IH47"/>
<dbReference type="Gene3D" id="3.40.50.880">
    <property type="match status" value="1"/>
</dbReference>
<dbReference type="InterPro" id="IPR029062">
    <property type="entry name" value="Class_I_gatase-like"/>
</dbReference>
<comment type="catalytic activity">
    <reaction evidence="10 12">
        <text>5-[(5-phospho-1-deoxy-D-ribulos-1-ylimino)methylamino]-1-(5-phospho-beta-D-ribosyl)imidazole-4-carboxamide + L-glutamine = D-erythro-1-(imidazol-4-yl)glycerol 3-phosphate + 5-amino-1-(5-phospho-beta-D-ribosyl)imidazole-4-carboxamide + L-glutamate + H(+)</text>
        <dbReference type="Rhea" id="RHEA:24793"/>
        <dbReference type="ChEBI" id="CHEBI:15378"/>
        <dbReference type="ChEBI" id="CHEBI:29985"/>
        <dbReference type="ChEBI" id="CHEBI:58278"/>
        <dbReference type="ChEBI" id="CHEBI:58359"/>
        <dbReference type="ChEBI" id="CHEBI:58475"/>
        <dbReference type="ChEBI" id="CHEBI:58525"/>
        <dbReference type="EC" id="4.3.2.10"/>
    </reaction>
</comment>
<comment type="subcellular location">
    <subcellularLocation>
        <location evidence="1 12">Cytoplasm</location>
    </subcellularLocation>
</comment>
<evidence type="ECO:0000256" key="13">
    <source>
        <dbReference type="PIRSR" id="PIRSR000495-1"/>
    </source>
</evidence>
<dbReference type="GO" id="GO:0000107">
    <property type="term" value="F:imidazoleglycerol-phosphate synthase activity"/>
    <property type="evidence" value="ECO:0007669"/>
    <property type="project" value="UniProtKB-UniRule"/>
</dbReference>
<evidence type="ECO:0000313" key="16">
    <source>
        <dbReference type="Proteomes" id="UP000824083"/>
    </source>
</evidence>
<accession>A0A9D1IH47</accession>
<evidence type="ECO:0000256" key="1">
    <source>
        <dbReference type="ARBA" id="ARBA00004496"/>
    </source>
</evidence>
<dbReference type="EMBL" id="DVMY01000030">
    <property type="protein sequence ID" value="HIU36948.1"/>
    <property type="molecule type" value="Genomic_DNA"/>
</dbReference>
<reference evidence="15" key="1">
    <citation type="submission" date="2020-10" db="EMBL/GenBank/DDBJ databases">
        <authorList>
            <person name="Gilroy R."/>
        </authorList>
    </citation>
    <scope>NUCLEOTIDE SEQUENCE</scope>
    <source>
        <strain evidence="15">7463</strain>
    </source>
</reference>
<dbReference type="PANTHER" id="PTHR42701">
    <property type="entry name" value="IMIDAZOLE GLYCEROL PHOSPHATE SYNTHASE SUBUNIT HISH"/>
    <property type="match status" value="1"/>
</dbReference>
<keyword evidence="6 12" id="KW-0378">Hydrolase</keyword>
<evidence type="ECO:0000256" key="11">
    <source>
        <dbReference type="ARBA" id="ARBA00049534"/>
    </source>
</evidence>
<evidence type="ECO:0000259" key="14">
    <source>
        <dbReference type="Pfam" id="PF00117"/>
    </source>
</evidence>
<name>A0A9D1IH47_9BURK</name>
<dbReference type="InterPro" id="IPR017926">
    <property type="entry name" value="GATASE"/>
</dbReference>
<dbReference type="NCBIfam" id="TIGR01855">
    <property type="entry name" value="IMP_synth_hisH"/>
    <property type="match status" value="1"/>
</dbReference>
<comment type="catalytic activity">
    <reaction evidence="11 12">
        <text>L-glutamine + H2O = L-glutamate + NH4(+)</text>
        <dbReference type="Rhea" id="RHEA:15889"/>
        <dbReference type="ChEBI" id="CHEBI:15377"/>
        <dbReference type="ChEBI" id="CHEBI:28938"/>
        <dbReference type="ChEBI" id="CHEBI:29985"/>
        <dbReference type="ChEBI" id="CHEBI:58359"/>
        <dbReference type="EC" id="3.5.1.2"/>
    </reaction>
</comment>
<dbReference type="EC" id="3.5.1.2" evidence="12"/>
<organism evidence="15 16">
    <name type="scientific">Candidatus Aphodousia faecigallinarum</name>
    <dbReference type="NCBI Taxonomy" id="2840677"/>
    <lineage>
        <taxon>Bacteria</taxon>
        <taxon>Pseudomonadati</taxon>
        <taxon>Pseudomonadota</taxon>
        <taxon>Betaproteobacteria</taxon>
        <taxon>Burkholderiales</taxon>
        <taxon>Sutterellaceae</taxon>
        <taxon>Sutterellaceae incertae sedis</taxon>
        <taxon>Candidatus Aphodousia</taxon>
    </lineage>
</organism>
<keyword evidence="7 12" id="KW-0315">Glutamine amidotransferase</keyword>
<dbReference type="CDD" id="cd01748">
    <property type="entry name" value="GATase1_IGP_Synthase"/>
    <property type="match status" value="1"/>
</dbReference>
<keyword evidence="4 12" id="KW-0963">Cytoplasm</keyword>
<sequence>MTVKIVVLDTGCCNLTSLCAAIRRLGVEPIVTDEASVARQADRLFLPGVGTAQAAMRELQKRGLTQCIVGSLCPVLGICLGMQLLGAQSEESGGVPMLGVIDQTVSKLQVGELTLPHMGWNRVKLTTNDPLFEGLQNPLGEYFYFVHSYAYSVNPQTIATAEYGVEFSAAIRQGNFYGVQFHPERSGAAGARLLANFIGGVQ</sequence>
<comment type="caution">
    <text evidence="15">The sequence shown here is derived from an EMBL/GenBank/DDBJ whole genome shotgun (WGS) entry which is preliminary data.</text>
</comment>
<evidence type="ECO:0000256" key="10">
    <source>
        <dbReference type="ARBA" id="ARBA00047838"/>
    </source>
</evidence>
<comment type="pathway">
    <text evidence="2 12">Amino-acid biosynthesis; L-histidine biosynthesis; L-histidine from 5-phospho-alpha-D-ribose 1-diphosphate: step 5/9.</text>
</comment>
<evidence type="ECO:0000256" key="2">
    <source>
        <dbReference type="ARBA" id="ARBA00005091"/>
    </source>
</evidence>
<dbReference type="GO" id="GO:0000105">
    <property type="term" value="P:L-histidine biosynthetic process"/>
    <property type="evidence" value="ECO:0007669"/>
    <property type="project" value="UniProtKB-UniRule"/>
</dbReference>
<dbReference type="Pfam" id="PF00117">
    <property type="entry name" value="GATase"/>
    <property type="match status" value="1"/>
</dbReference>